<keyword evidence="7 10" id="KW-0676">Redox-active center</keyword>
<sequence>MAETRAEKTTGILETDICVIGAGSGGLSVAAGASQMGARVVLIERAAMGGDCLNVGCVPSKALLAAAHAAQAQRDAAKFGIAALEPQVDWIALHAHVKGVIEEIAPMDSIARFEGLGVTVLRETAKFTGPSEVQAGETVIRAKYFVIATGSRPAVPPISGLDAVPYLTNETIFDVMGSIGHLIVVGGGPIGMELAQAHRRLGVQVTVIEQASILPKDDPEAVAVVRDRVIAEGIDLREGAALTSVAATAAGVEATLSDGIVTGTHILIATGRQPVTEGLDLEAAGVAFDRTGVTVDKHLRTANRRIFAIGDVTGGYQFTHMAGYDAGIVIRQALFKMFWAKVDHKAVPWVTYTDPELAQVGMTEAEAAKRYGPGKFQILRWGFAENDRARADRQIDGFVKVILDGKGRTVGATLVGAHAGELLLPWSQAVQEGRKMSALAGLIAPYPTYSEITKRVAGSAFIPKLFSERTRKLVRFLLRWGR</sequence>
<dbReference type="SUPFAM" id="SSF55424">
    <property type="entry name" value="FAD/NAD-linked reductases, dimerisation (C-terminal) domain"/>
    <property type="match status" value="1"/>
</dbReference>
<dbReference type="GO" id="GO:0016668">
    <property type="term" value="F:oxidoreductase activity, acting on a sulfur group of donors, NAD(P) as acceptor"/>
    <property type="evidence" value="ECO:0007669"/>
    <property type="project" value="InterPro"/>
</dbReference>
<feature type="binding site" evidence="8">
    <location>
        <position position="271"/>
    </location>
    <ligand>
        <name>NAD(+)</name>
        <dbReference type="ChEBI" id="CHEBI:57540"/>
    </ligand>
</feature>
<feature type="binding site" evidence="8">
    <location>
        <position position="209"/>
    </location>
    <ligand>
        <name>NAD(+)</name>
        <dbReference type="ChEBI" id="CHEBI:57540"/>
    </ligand>
</feature>
<evidence type="ECO:0000256" key="3">
    <source>
        <dbReference type="ARBA" id="ARBA00022827"/>
    </source>
</evidence>
<dbReference type="GO" id="GO:0003955">
    <property type="term" value="F:NAD(P)H dehydrogenase (quinone) activity"/>
    <property type="evidence" value="ECO:0007669"/>
    <property type="project" value="TreeGrafter"/>
</dbReference>
<keyword evidence="8" id="KW-0547">Nucleotide-binding</keyword>
<dbReference type="InterPro" id="IPR016156">
    <property type="entry name" value="FAD/NAD-linked_Rdtase_dimer_sf"/>
</dbReference>
<dbReference type="PANTHER" id="PTHR43014">
    <property type="entry name" value="MERCURIC REDUCTASE"/>
    <property type="match status" value="1"/>
</dbReference>
<evidence type="ECO:0000256" key="8">
    <source>
        <dbReference type="PIRSR" id="PIRSR000350-3"/>
    </source>
</evidence>
<keyword evidence="4" id="KW-0521">NADP</keyword>
<dbReference type="InterPro" id="IPR012999">
    <property type="entry name" value="Pyr_OxRdtase_I_AS"/>
</dbReference>
<dbReference type="RefSeq" id="WP_169626150.1">
    <property type="nucleotide sequence ID" value="NZ_JABBNT010000004.1"/>
</dbReference>
<feature type="domain" description="Pyridine nucleotide-disulphide oxidoreductase dimerisation" evidence="11">
    <location>
        <begin position="347"/>
        <end position="455"/>
    </location>
</feature>
<evidence type="ECO:0000256" key="10">
    <source>
        <dbReference type="RuleBase" id="RU003691"/>
    </source>
</evidence>
<feature type="binding site" evidence="8">
    <location>
        <position position="311"/>
    </location>
    <ligand>
        <name>FAD</name>
        <dbReference type="ChEBI" id="CHEBI:57692"/>
    </ligand>
</feature>
<evidence type="ECO:0000259" key="12">
    <source>
        <dbReference type="Pfam" id="PF07992"/>
    </source>
</evidence>
<dbReference type="Pfam" id="PF07992">
    <property type="entry name" value="Pyr_redox_2"/>
    <property type="match status" value="1"/>
</dbReference>
<dbReference type="Gene3D" id="3.30.390.30">
    <property type="match status" value="1"/>
</dbReference>
<dbReference type="Proteomes" id="UP000539372">
    <property type="component" value="Unassembled WGS sequence"/>
</dbReference>
<evidence type="ECO:0000256" key="4">
    <source>
        <dbReference type="ARBA" id="ARBA00022857"/>
    </source>
</evidence>
<dbReference type="InterPro" id="IPR001100">
    <property type="entry name" value="Pyr_nuc-diS_OxRdtase"/>
</dbReference>
<feature type="domain" description="FAD/NAD(P)-binding" evidence="12">
    <location>
        <begin position="16"/>
        <end position="324"/>
    </location>
</feature>
<dbReference type="Pfam" id="PF02852">
    <property type="entry name" value="Pyr_redox_dim"/>
    <property type="match status" value="1"/>
</dbReference>
<evidence type="ECO:0000256" key="5">
    <source>
        <dbReference type="ARBA" id="ARBA00023002"/>
    </source>
</evidence>
<keyword evidence="3 8" id="KW-0274">FAD</keyword>
<dbReference type="PANTHER" id="PTHR43014:SF2">
    <property type="entry name" value="MERCURIC REDUCTASE"/>
    <property type="match status" value="1"/>
</dbReference>
<accession>A0A7Y0HFE9</accession>
<dbReference type="GO" id="GO:0050660">
    <property type="term" value="F:flavin adenine dinucleotide binding"/>
    <property type="evidence" value="ECO:0007669"/>
    <property type="project" value="TreeGrafter"/>
</dbReference>
<dbReference type="EMBL" id="JABBNT010000004">
    <property type="protein sequence ID" value="NMM45770.1"/>
    <property type="molecule type" value="Genomic_DNA"/>
</dbReference>
<keyword evidence="5 10" id="KW-0560">Oxidoreductase</keyword>
<keyword evidence="2 10" id="KW-0285">Flavoprotein</keyword>
<protein>
    <submittedName>
        <fullName evidence="13">FAD-dependent oxidoreductase</fullName>
    </submittedName>
</protein>
<evidence type="ECO:0000256" key="2">
    <source>
        <dbReference type="ARBA" id="ARBA00022630"/>
    </source>
</evidence>
<comment type="cofactor">
    <cofactor evidence="8">
        <name>FAD</name>
        <dbReference type="ChEBI" id="CHEBI:57692"/>
    </cofactor>
    <text evidence="8">Binds 1 FAD per subunit.</text>
</comment>
<dbReference type="PROSITE" id="PS00076">
    <property type="entry name" value="PYRIDINE_REDOX_1"/>
    <property type="match status" value="1"/>
</dbReference>
<dbReference type="SUPFAM" id="SSF51905">
    <property type="entry name" value="FAD/NAD(P)-binding domain"/>
    <property type="match status" value="1"/>
</dbReference>
<feature type="binding site" evidence="8">
    <location>
        <begin position="149"/>
        <end position="151"/>
    </location>
    <ligand>
        <name>FAD</name>
        <dbReference type="ChEBI" id="CHEBI:57692"/>
    </ligand>
</feature>
<evidence type="ECO:0000256" key="1">
    <source>
        <dbReference type="ARBA" id="ARBA00007532"/>
    </source>
</evidence>
<dbReference type="AlphaFoldDB" id="A0A7Y0HFE9"/>
<keyword evidence="8" id="KW-0520">NAD</keyword>
<evidence type="ECO:0000256" key="9">
    <source>
        <dbReference type="PIRSR" id="PIRSR000350-4"/>
    </source>
</evidence>
<comment type="similarity">
    <text evidence="1 10">Belongs to the class-I pyridine nucleotide-disulfide oxidoreductase family.</text>
</comment>
<feature type="binding site" evidence="8">
    <location>
        <position position="61"/>
    </location>
    <ligand>
        <name>FAD</name>
        <dbReference type="ChEBI" id="CHEBI:57692"/>
    </ligand>
</feature>
<proteinExistence type="inferred from homology"/>
<dbReference type="InterPro" id="IPR036188">
    <property type="entry name" value="FAD/NAD-bd_sf"/>
</dbReference>
<keyword evidence="14" id="KW-1185">Reference proteome</keyword>
<dbReference type="PRINTS" id="PR00368">
    <property type="entry name" value="FADPNR"/>
</dbReference>
<evidence type="ECO:0000313" key="14">
    <source>
        <dbReference type="Proteomes" id="UP000539372"/>
    </source>
</evidence>
<dbReference type="PRINTS" id="PR00411">
    <property type="entry name" value="PNDRDTASEI"/>
</dbReference>
<evidence type="ECO:0000256" key="7">
    <source>
        <dbReference type="ARBA" id="ARBA00023284"/>
    </source>
</evidence>
<evidence type="ECO:0000313" key="13">
    <source>
        <dbReference type="EMBL" id="NMM45770.1"/>
    </source>
</evidence>
<dbReference type="PIRSF" id="PIRSF000350">
    <property type="entry name" value="Mercury_reductase_MerA"/>
    <property type="match status" value="1"/>
</dbReference>
<evidence type="ECO:0000256" key="6">
    <source>
        <dbReference type="ARBA" id="ARBA00023157"/>
    </source>
</evidence>
<keyword evidence="6" id="KW-1015">Disulfide bond</keyword>
<feature type="disulfide bond" description="Redox-active" evidence="9">
    <location>
        <begin position="52"/>
        <end position="57"/>
    </location>
</feature>
<organism evidence="13 14">
    <name type="scientific">Pacificispira spongiicola</name>
    <dbReference type="NCBI Taxonomy" id="2729598"/>
    <lineage>
        <taxon>Bacteria</taxon>
        <taxon>Pseudomonadati</taxon>
        <taxon>Pseudomonadota</taxon>
        <taxon>Alphaproteobacteria</taxon>
        <taxon>Rhodospirillales</taxon>
        <taxon>Rhodospirillaceae</taxon>
        <taxon>Pacificispira</taxon>
    </lineage>
</organism>
<dbReference type="InterPro" id="IPR004099">
    <property type="entry name" value="Pyr_nucl-diS_OxRdtase_dimer"/>
</dbReference>
<evidence type="ECO:0000259" key="11">
    <source>
        <dbReference type="Pfam" id="PF02852"/>
    </source>
</evidence>
<dbReference type="InterPro" id="IPR023753">
    <property type="entry name" value="FAD/NAD-binding_dom"/>
</dbReference>
<feature type="binding site" evidence="8">
    <location>
        <begin position="186"/>
        <end position="193"/>
    </location>
    <ligand>
        <name>NAD(+)</name>
        <dbReference type="ChEBI" id="CHEBI:57540"/>
    </ligand>
</feature>
<name>A0A7Y0HFE9_9PROT</name>
<reference evidence="13 14" key="1">
    <citation type="submission" date="2020-04" db="EMBL/GenBank/DDBJ databases">
        <title>Rhodospirillaceae bacterium KN72 isolated from deep sea.</title>
        <authorList>
            <person name="Zhang D.-C."/>
        </authorList>
    </citation>
    <scope>NUCLEOTIDE SEQUENCE [LARGE SCALE GENOMIC DNA]</scope>
    <source>
        <strain evidence="13 14">KN72</strain>
    </source>
</reference>
<dbReference type="Gene3D" id="3.50.50.60">
    <property type="entry name" value="FAD/NAD(P)-binding domain"/>
    <property type="match status" value="2"/>
</dbReference>
<comment type="caution">
    <text evidence="13">The sequence shown here is derived from an EMBL/GenBank/DDBJ whole genome shotgun (WGS) entry which is preliminary data.</text>
</comment>
<gene>
    <name evidence="13" type="ORF">HH303_14835</name>
</gene>